<feature type="region of interest" description="Disordered" evidence="1">
    <location>
        <begin position="22"/>
        <end position="47"/>
    </location>
</feature>
<protein>
    <submittedName>
        <fullName evidence="2">Uncharacterized conserved protein, DUF305 family</fullName>
    </submittedName>
</protein>
<dbReference type="InterPro" id="IPR012347">
    <property type="entry name" value="Ferritin-like"/>
</dbReference>
<dbReference type="Gene3D" id="1.20.1260.10">
    <property type="match status" value="1"/>
</dbReference>
<sequence length="222" mass="24397">MIPRFVVGVLTLLLLGACRESTPETPVHTADTHQRHPAPAQPELNSAPAVAARARQRLRTVARSGNIDHDVASLLLEHHRGAQQLVAVEQATGRDADLRALADSLRREWQQESLALGRLASRTHDKASEENTRFYQEFSRDVQAACDSAARYSRPPTGNPDADFAAALSAHLRTGLLLVQEGIAHGSDPPLIALAHRFHHDHLRHLRQVQAWTSAHASPTKH</sequence>
<organism evidence="2 3">
    <name type="scientific">Hymenobacter psychrotolerans DSM 18569</name>
    <dbReference type="NCBI Taxonomy" id="1121959"/>
    <lineage>
        <taxon>Bacteria</taxon>
        <taxon>Pseudomonadati</taxon>
        <taxon>Bacteroidota</taxon>
        <taxon>Cytophagia</taxon>
        <taxon>Cytophagales</taxon>
        <taxon>Hymenobacteraceae</taxon>
        <taxon>Hymenobacter</taxon>
    </lineage>
</organism>
<evidence type="ECO:0000313" key="3">
    <source>
        <dbReference type="Proteomes" id="UP000183947"/>
    </source>
</evidence>
<dbReference type="OrthoDB" id="874045at2"/>
<evidence type="ECO:0000313" key="2">
    <source>
        <dbReference type="EMBL" id="SHL32753.1"/>
    </source>
</evidence>
<dbReference type="AlphaFoldDB" id="A0A1M6ZQZ8"/>
<dbReference type="EMBL" id="FRAS01000013">
    <property type="protein sequence ID" value="SHL32753.1"/>
    <property type="molecule type" value="Genomic_DNA"/>
</dbReference>
<dbReference type="RefSeq" id="WP_139252268.1">
    <property type="nucleotide sequence ID" value="NZ_FRAS01000013.1"/>
</dbReference>
<dbReference type="STRING" id="1121959.SAMN02746009_02546"/>
<proteinExistence type="predicted"/>
<gene>
    <name evidence="2" type="ORF">SAMN02746009_02546</name>
</gene>
<name>A0A1M6ZQZ8_9BACT</name>
<reference evidence="3" key="1">
    <citation type="submission" date="2016-11" db="EMBL/GenBank/DDBJ databases">
        <authorList>
            <person name="Varghese N."/>
            <person name="Submissions S."/>
        </authorList>
    </citation>
    <scope>NUCLEOTIDE SEQUENCE [LARGE SCALE GENOMIC DNA]</scope>
    <source>
        <strain evidence="3">DSM 18569</strain>
    </source>
</reference>
<dbReference type="PROSITE" id="PS51257">
    <property type="entry name" value="PROKAR_LIPOPROTEIN"/>
    <property type="match status" value="1"/>
</dbReference>
<evidence type="ECO:0000256" key="1">
    <source>
        <dbReference type="SAM" id="MobiDB-lite"/>
    </source>
</evidence>
<dbReference type="Proteomes" id="UP000183947">
    <property type="component" value="Unassembled WGS sequence"/>
</dbReference>
<keyword evidence="3" id="KW-1185">Reference proteome</keyword>
<accession>A0A1M6ZQZ8</accession>